<comment type="caution">
    <text evidence="3">The sequence shown here is derived from an EMBL/GenBank/DDBJ whole genome shotgun (WGS) entry which is preliminary data.</text>
</comment>
<evidence type="ECO:0000256" key="1">
    <source>
        <dbReference type="SAM" id="MobiDB-lite"/>
    </source>
</evidence>
<feature type="compositionally biased region" description="Gly residues" evidence="1">
    <location>
        <begin position="43"/>
        <end position="56"/>
    </location>
</feature>
<reference evidence="3 4" key="1">
    <citation type="submission" date="2018-03" db="EMBL/GenBank/DDBJ databases">
        <title>Whole genome sequencing of Histamine producing bacteria.</title>
        <authorList>
            <person name="Butler K."/>
        </authorList>
    </citation>
    <scope>NUCLEOTIDE SEQUENCE [LARGE SCALE GENOMIC DNA]</scope>
    <source>
        <strain evidence="3 4">DSM 19138</strain>
    </source>
</reference>
<dbReference type="Pfam" id="PF18559">
    <property type="entry name" value="Exop_C"/>
    <property type="match status" value="1"/>
</dbReference>
<dbReference type="InterPro" id="IPR041443">
    <property type="entry name" value="Exop_C"/>
</dbReference>
<proteinExistence type="predicted"/>
<evidence type="ECO:0000313" key="3">
    <source>
        <dbReference type="EMBL" id="PSW16597.1"/>
    </source>
</evidence>
<dbReference type="RefSeq" id="WP_107297218.1">
    <property type="nucleotide sequence ID" value="NZ_PYMB01000001.1"/>
</dbReference>
<feature type="region of interest" description="Disordered" evidence="1">
    <location>
        <begin position="25"/>
        <end position="63"/>
    </location>
</feature>
<dbReference type="AlphaFoldDB" id="A0A2T3NM48"/>
<dbReference type="PROSITE" id="PS51257">
    <property type="entry name" value="PROKAR_LIPOPROTEIN"/>
    <property type="match status" value="1"/>
</dbReference>
<dbReference type="Gene3D" id="2.60.120.430">
    <property type="entry name" value="Galactose-binding lectin"/>
    <property type="match status" value="1"/>
</dbReference>
<dbReference type="EMBL" id="PYMB01000001">
    <property type="protein sequence ID" value="PSW16597.1"/>
    <property type="molecule type" value="Genomic_DNA"/>
</dbReference>
<dbReference type="OrthoDB" id="5831938at2"/>
<accession>A0A2T3NM48</accession>
<organism evidence="3 4">
    <name type="scientific">Photobacterium rosenbergii</name>
    <dbReference type="NCBI Taxonomy" id="294936"/>
    <lineage>
        <taxon>Bacteria</taxon>
        <taxon>Pseudomonadati</taxon>
        <taxon>Pseudomonadota</taxon>
        <taxon>Gammaproteobacteria</taxon>
        <taxon>Vibrionales</taxon>
        <taxon>Vibrionaceae</taxon>
        <taxon>Photobacterium</taxon>
    </lineage>
</organism>
<protein>
    <recommendedName>
        <fullName evidence="2">ExoP galactose-binding-like domain-containing protein</fullName>
    </recommendedName>
</protein>
<gene>
    <name evidence="3" type="ORF">C9J01_06275</name>
</gene>
<evidence type="ECO:0000259" key="2">
    <source>
        <dbReference type="Pfam" id="PF18559"/>
    </source>
</evidence>
<sequence length="510" mass="54621">MELKKKHLALLIAAFIGLSGCVEDAKDSDGSGNSGEVTPPDGGDNGGGDNGGGDNGGDGDDLKLPREVTLYYKADDKEDSPYGMYLYDKNGDALAIGNDNSVTHSNITMTGETSVKDPLTVTVSEDKASIVFSSEDKAYDLNTANGNDNLNGTLQFKVITNSFDVINGDDVENTVTLNMASGDNKASVDVTSAVSASIGATQPQLIRVPLRCFQEQENGIDISKVDVAMTLESIGPIEYQFSDARIIANSVPEQSGSNNVQGCLNNNNSQVIVGESSVITESIKTDAGWVEQGLATEILRTRGQSVNPTPNGNENGATRYVGIGYDSTAETGAFDPTKRSVLTFSIDKAANLKDMKKERLDISRYMGGTLQMKFFMPAASIDLPQGDDTFLVLQFDTPDSKTTDVAPGGYPQSELISYSLNQANYEKGKVLDIEIPIKDFFTKADTGAVSLNGIQYVQKLVTHIQQTDSEGNADYSQLDKFRYGLADIKLVMPTDEPEVPEVPEPEAPAE</sequence>
<name>A0A2T3NM48_9GAMM</name>
<dbReference type="Proteomes" id="UP000241346">
    <property type="component" value="Unassembled WGS sequence"/>
</dbReference>
<evidence type="ECO:0000313" key="4">
    <source>
        <dbReference type="Proteomes" id="UP000241346"/>
    </source>
</evidence>
<feature type="domain" description="ExoP galactose-binding-like" evidence="2">
    <location>
        <begin position="81"/>
        <end position="246"/>
    </location>
</feature>